<feature type="transmembrane region" description="Helical" evidence="1">
    <location>
        <begin position="619"/>
        <end position="641"/>
    </location>
</feature>
<keyword evidence="1" id="KW-0812">Transmembrane</keyword>
<evidence type="ECO:0000256" key="1">
    <source>
        <dbReference type="SAM" id="Phobius"/>
    </source>
</evidence>
<dbReference type="RefSeq" id="WP_174437917.1">
    <property type="nucleotide sequence ID" value="NZ_BAABCC010000034.1"/>
</dbReference>
<evidence type="ECO:0000313" key="3">
    <source>
        <dbReference type="Proteomes" id="UP000639419"/>
    </source>
</evidence>
<dbReference type="Gene3D" id="3.40.50.1820">
    <property type="entry name" value="alpha/beta hydrolase"/>
    <property type="match status" value="1"/>
</dbReference>
<proteinExistence type="predicted"/>
<accession>A0ABX2KPS6</accession>
<keyword evidence="3" id="KW-1185">Reference proteome</keyword>
<protein>
    <recommendedName>
        <fullName evidence="4">Alpha/beta hydrolase</fullName>
    </recommendedName>
</protein>
<sequence length="650" mass="72643">MTLYFVTKADTHTAKQSKNEACGMGSKDHVYKSSNVVILIHGVGSATRGSIKLLAEPVLRNFSVKPENIHEFHWHQLAGSPNRQKTKIESRTSLAYLARVMAGFRGSMHAASQKEETLAERITARSLDMLGSMLLIGLMIMPLIMLYDYEYGVNILSAATIIWLEFFVAMVFAGFCLLFMSGAPAPWARRSFLVIARPILFMVYLPFTIPVISYGLFILAMGGCIALVFVFVAPKHIADAQIEDMAPLIYWLGPGAVFTFLALLFSFFFAPLLKVVADIVRYAGSSAYRERLHDVLARELDKILNHELGASSDGRRIFIVGHSLGSVIAVNSLLREDNPCGRSNEIVLITMGSPLRRFFSRFFPGQCPPPGDIARALINAGAIRAWVNVYRPLDPIGTRLETCAGDAVIQDVCTKQYHRIFITAHTNYWSDQKVATLAASVIGSLPAVSVRNQGKRIQINPLFFSVPPAPDVDWWQKRILWLLAPAAAGLMIISDLTWLPERELQRSRERLALIRERGELTTGVVEYKMNTVRGGSDRWLLSFQPRGSSELVNVTLHGTTANMPELTKYVGFNGLRQARVKVAYDVMHPSSFFLPDFAPPDELDGFRLSIPATLFRATWYPGIFVLLLWARLFSSVWYSYLGERKRGRVA</sequence>
<feature type="transmembrane region" description="Helical" evidence="1">
    <location>
        <begin position="245"/>
        <end position="270"/>
    </location>
</feature>
<dbReference type="SUPFAM" id="SSF53474">
    <property type="entry name" value="alpha/beta-Hydrolases"/>
    <property type="match status" value="1"/>
</dbReference>
<dbReference type="Proteomes" id="UP000639419">
    <property type="component" value="Unassembled WGS sequence"/>
</dbReference>
<name>A0ABX2KPS6_9PROT</name>
<reference evidence="2 3" key="1">
    <citation type="submission" date="2019-10" db="EMBL/GenBank/DDBJ databases">
        <title>Genome sequence of Azospirillum formosense CC-Nfb-7.</title>
        <authorList>
            <person name="Ambrosini A."/>
            <person name="Sant'Anna F.H."/>
            <person name="Cassan F.D."/>
            <person name="Souza E.M."/>
            <person name="Passaglia L.M.P."/>
        </authorList>
    </citation>
    <scope>NUCLEOTIDE SEQUENCE [LARGE SCALE GENOMIC DNA]</scope>
    <source>
        <strain evidence="2 3">CC-NFb-7</strain>
    </source>
</reference>
<organism evidence="2 3">
    <name type="scientific">Azospirillum formosense</name>
    <dbReference type="NCBI Taxonomy" id="861533"/>
    <lineage>
        <taxon>Bacteria</taxon>
        <taxon>Pseudomonadati</taxon>
        <taxon>Pseudomonadota</taxon>
        <taxon>Alphaproteobacteria</taxon>
        <taxon>Rhodospirillales</taxon>
        <taxon>Azospirillaceae</taxon>
        <taxon>Azospirillum</taxon>
    </lineage>
</organism>
<feature type="transmembrane region" description="Helical" evidence="1">
    <location>
        <begin position="211"/>
        <end position="233"/>
    </location>
</feature>
<keyword evidence="1" id="KW-1133">Transmembrane helix</keyword>
<dbReference type="EMBL" id="WHOR01000022">
    <property type="protein sequence ID" value="NUB18621.1"/>
    <property type="molecule type" value="Genomic_DNA"/>
</dbReference>
<feature type="transmembrane region" description="Helical" evidence="1">
    <location>
        <begin position="187"/>
        <end position="205"/>
    </location>
</feature>
<keyword evidence="1" id="KW-0472">Membrane</keyword>
<feature type="transmembrane region" description="Helical" evidence="1">
    <location>
        <begin position="130"/>
        <end position="149"/>
    </location>
</feature>
<dbReference type="InterPro" id="IPR029058">
    <property type="entry name" value="AB_hydrolase_fold"/>
</dbReference>
<gene>
    <name evidence="2" type="ORF">GBZ26_05220</name>
</gene>
<evidence type="ECO:0008006" key="4">
    <source>
        <dbReference type="Google" id="ProtNLM"/>
    </source>
</evidence>
<comment type="caution">
    <text evidence="2">The sequence shown here is derived from an EMBL/GenBank/DDBJ whole genome shotgun (WGS) entry which is preliminary data.</text>
</comment>
<feature type="transmembrane region" description="Helical" evidence="1">
    <location>
        <begin position="155"/>
        <end position="180"/>
    </location>
</feature>
<evidence type="ECO:0000313" key="2">
    <source>
        <dbReference type="EMBL" id="NUB18621.1"/>
    </source>
</evidence>